<dbReference type="GO" id="GO:0051537">
    <property type="term" value="F:2 iron, 2 sulfur cluster binding"/>
    <property type="evidence" value="ECO:0007669"/>
    <property type="project" value="UniProtKB-KW"/>
</dbReference>
<keyword evidence="3" id="KW-0408">Iron</keyword>
<reference evidence="8" key="1">
    <citation type="submission" date="2018-05" db="EMBL/GenBank/DDBJ databases">
        <authorList>
            <person name="Deangelis K."/>
            <person name="Huntemann M."/>
            <person name="Clum A."/>
            <person name="Pillay M."/>
            <person name="Palaniappan K."/>
            <person name="Varghese N."/>
            <person name="Mikhailova N."/>
            <person name="Stamatis D."/>
            <person name="Reddy T."/>
            <person name="Daum C."/>
            <person name="Shapiro N."/>
            <person name="Ivanova N."/>
            <person name="Kyrpides N."/>
            <person name="Woyke T."/>
        </authorList>
    </citation>
    <scope>NUCLEOTIDE SEQUENCE [LARGE SCALE GENOMIC DNA]</scope>
    <source>
        <strain evidence="8">GAS496</strain>
    </source>
</reference>
<evidence type="ECO:0000256" key="1">
    <source>
        <dbReference type="ARBA" id="ARBA00022714"/>
    </source>
</evidence>
<dbReference type="PROSITE" id="PS51296">
    <property type="entry name" value="RIESKE"/>
    <property type="match status" value="1"/>
</dbReference>
<protein>
    <submittedName>
        <fullName evidence="7">Nitrite reductase/ring-hydroxylating ferredoxin subunit</fullName>
    </submittedName>
</protein>
<gene>
    <name evidence="7" type="ORF">C8E89_10717</name>
</gene>
<comment type="caution">
    <text evidence="7">The sequence shown here is derived from an EMBL/GenBank/DDBJ whole genome shotgun (WGS) entry which is preliminary data.</text>
</comment>
<dbReference type="GO" id="GO:0016705">
    <property type="term" value="F:oxidoreductase activity, acting on paired donors, with incorporation or reduction of molecular oxygen"/>
    <property type="evidence" value="ECO:0007669"/>
    <property type="project" value="UniProtKB-ARBA"/>
</dbReference>
<dbReference type="RefSeq" id="WP_110316365.1">
    <property type="nucleotide sequence ID" value="NZ_QJJU01000007.1"/>
</dbReference>
<dbReference type="AlphaFoldDB" id="A0A318HP55"/>
<dbReference type="SUPFAM" id="SSF50022">
    <property type="entry name" value="ISP domain"/>
    <property type="match status" value="1"/>
</dbReference>
<sequence>MNAHGLRRYVDDLLDGRRPTPFDADRFEVEQLRVAIELRAARTGSDTPREYFLTDIQRRLAARVPGARETPDPLNGPHATRRQVVVAASTAALAGGAGVVAGADTKRVAPDGHSRADRPSMRPSDGSWQVVAASADVPAGVMHPFDVGWVVGFVRRVNGQPEATSGVCTHQGCRLRFDQPLDQLRCPCHSTSFSPTGQVLSHLLRIAPDPLPRLDVRERNGSIEVFVADKTPTEPA</sequence>
<dbReference type="CDD" id="cd03467">
    <property type="entry name" value="Rieske"/>
    <property type="match status" value="1"/>
</dbReference>
<name>A0A318HP55_9MYCO</name>
<accession>A0A318HP55</accession>
<dbReference type="Proteomes" id="UP000247781">
    <property type="component" value="Unassembled WGS sequence"/>
</dbReference>
<evidence type="ECO:0000313" key="7">
    <source>
        <dbReference type="EMBL" id="PXX08714.1"/>
    </source>
</evidence>
<evidence type="ECO:0000259" key="6">
    <source>
        <dbReference type="PROSITE" id="PS51296"/>
    </source>
</evidence>
<feature type="region of interest" description="Disordered" evidence="5">
    <location>
        <begin position="105"/>
        <end position="126"/>
    </location>
</feature>
<keyword evidence="2" id="KW-0479">Metal-binding</keyword>
<dbReference type="InterPro" id="IPR036922">
    <property type="entry name" value="Rieske_2Fe-2S_sf"/>
</dbReference>
<dbReference type="InterPro" id="IPR017941">
    <property type="entry name" value="Rieske_2Fe-2S"/>
</dbReference>
<evidence type="ECO:0000313" key="8">
    <source>
        <dbReference type="Proteomes" id="UP000247781"/>
    </source>
</evidence>
<dbReference type="OrthoDB" id="9767869at2"/>
<dbReference type="Gene3D" id="2.102.10.10">
    <property type="entry name" value="Rieske [2Fe-2S] iron-sulphur domain"/>
    <property type="match status" value="1"/>
</dbReference>
<evidence type="ECO:0000256" key="3">
    <source>
        <dbReference type="ARBA" id="ARBA00023004"/>
    </source>
</evidence>
<dbReference type="EMBL" id="QJJU01000007">
    <property type="protein sequence ID" value="PXX08714.1"/>
    <property type="molecule type" value="Genomic_DNA"/>
</dbReference>
<feature type="domain" description="Rieske" evidence="6">
    <location>
        <begin position="128"/>
        <end position="225"/>
    </location>
</feature>
<evidence type="ECO:0000256" key="2">
    <source>
        <dbReference type="ARBA" id="ARBA00022723"/>
    </source>
</evidence>
<organism evidence="7 8">
    <name type="scientific">Mycolicibacterium moriokaense</name>
    <dbReference type="NCBI Taxonomy" id="39691"/>
    <lineage>
        <taxon>Bacteria</taxon>
        <taxon>Bacillati</taxon>
        <taxon>Actinomycetota</taxon>
        <taxon>Actinomycetes</taxon>
        <taxon>Mycobacteriales</taxon>
        <taxon>Mycobacteriaceae</taxon>
        <taxon>Mycolicibacterium</taxon>
    </lineage>
</organism>
<dbReference type="Pfam" id="PF00355">
    <property type="entry name" value="Rieske"/>
    <property type="match status" value="1"/>
</dbReference>
<feature type="compositionally biased region" description="Basic and acidic residues" evidence="5">
    <location>
        <begin position="105"/>
        <end position="120"/>
    </location>
</feature>
<reference evidence="7 8" key="2">
    <citation type="submission" date="2018-06" db="EMBL/GenBank/DDBJ databases">
        <title>Sequencing of bacterial isolates from soil warming experiment in Harvard Forest, Massachusetts, USA.</title>
        <authorList>
            <person name="Deangelis K.PhD."/>
        </authorList>
    </citation>
    <scope>NUCLEOTIDE SEQUENCE [LARGE SCALE GENOMIC DNA]</scope>
    <source>
        <strain evidence="7 8">GAS496</strain>
    </source>
</reference>
<keyword evidence="4" id="KW-0411">Iron-sulfur</keyword>
<proteinExistence type="predicted"/>
<dbReference type="GO" id="GO:0004497">
    <property type="term" value="F:monooxygenase activity"/>
    <property type="evidence" value="ECO:0007669"/>
    <property type="project" value="UniProtKB-ARBA"/>
</dbReference>
<keyword evidence="8" id="KW-1185">Reference proteome</keyword>
<dbReference type="GO" id="GO:0046872">
    <property type="term" value="F:metal ion binding"/>
    <property type="evidence" value="ECO:0007669"/>
    <property type="project" value="UniProtKB-KW"/>
</dbReference>
<keyword evidence="1" id="KW-0001">2Fe-2S</keyword>
<evidence type="ECO:0000256" key="4">
    <source>
        <dbReference type="ARBA" id="ARBA00023014"/>
    </source>
</evidence>
<evidence type="ECO:0000256" key="5">
    <source>
        <dbReference type="SAM" id="MobiDB-lite"/>
    </source>
</evidence>